<dbReference type="EMBL" id="RSCD01000007">
    <property type="protein sequence ID" value="RSH91738.1"/>
    <property type="molecule type" value="Genomic_DNA"/>
</dbReference>
<feature type="signal peptide" evidence="3">
    <location>
        <begin position="1"/>
        <end position="20"/>
    </location>
</feature>
<evidence type="ECO:0000313" key="4">
    <source>
        <dbReference type="EMBL" id="RSH91738.1"/>
    </source>
</evidence>
<dbReference type="OrthoDB" id="5327821at2759"/>
<comment type="subcellular location">
    <subcellularLocation>
        <location evidence="1">Endoplasmic reticulum membrane</location>
    </subcellularLocation>
</comment>
<dbReference type="InterPro" id="IPR019623">
    <property type="entry name" value="Rot1"/>
</dbReference>
<dbReference type="PANTHER" id="PTHR28090">
    <property type="entry name" value="PROTEIN ROT1"/>
    <property type="match status" value="1"/>
</dbReference>
<dbReference type="AlphaFoldDB" id="A0A427YKV2"/>
<sequence length="246" mass="26700">MLRSLFIFALALLVEQGARAQGDLSSTNNVTGLAGTWSSNPSVSTGGDFCIPAEMKFNYPNNTGISYSFTDTGFFEEAQYRYTANASNPSCIQATIFWQHGKFGLNDNGSITLYPFSSDGRIQVQDPCAATTNIITYYNQQTLYADWGITIDQSTGNYRLLLNRFDGAKMPYMFLTARPPNMMPTQVLTGANASGQTNSRKRSVMDISLFKRSAAPQRRSLSAEMGILAGLVGVIGSVLGLGLGML</sequence>
<comment type="caution">
    <text evidence="4">The sequence shown here is derived from an EMBL/GenBank/DDBJ whole genome shotgun (WGS) entry which is preliminary data.</text>
</comment>
<dbReference type="Pfam" id="PF10681">
    <property type="entry name" value="Rot1"/>
    <property type="match status" value="1"/>
</dbReference>
<name>A0A427YKV2_9TREE</name>
<keyword evidence="3" id="KW-0732">Signal</keyword>
<feature type="chain" id="PRO_5019242075" description="Protein ROT1" evidence="3">
    <location>
        <begin position="21"/>
        <end position="246"/>
    </location>
</feature>
<reference evidence="4 5" key="1">
    <citation type="submission" date="2018-11" db="EMBL/GenBank/DDBJ databases">
        <title>Genome sequence of Saitozyma podzolica DSM 27192.</title>
        <authorList>
            <person name="Aliyu H."/>
            <person name="Gorte O."/>
            <person name="Ochsenreither K."/>
        </authorList>
    </citation>
    <scope>NUCLEOTIDE SEQUENCE [LARGE SCALE GENOMIC DNA]</scope>
    <source>
        <strain evidence="4 5">DSM 27192</strain>
    </source>
</reference>
<keyword evidence="1" id="KW-0256">Endoplasmic reticulum</keyword>
<dbReference type="STRING" id="1890683.A0A427YKV2"/>
<comment type="similarity">
    <text evidence="1">Belongs to the ROT1 family.</text>
</comment>
<protein>
    <recommendedName>
        <fullName evidence="1">Protein ROT1</fullName>
    </recommendedName>
</protein>
<dbReference type="GO" id="GO:0005789">
    <property type="term" value="C:endoplasmic reticulum membrane"/>
    <property type="evidence" value="ECO:0007669"/>
    <property type="project" value="UniProtKB-SubCell"/>
</dbReference>
<keyword evidence="5" id="KW-1185">Reference proteome</keyword>
<dbReference type="PIRSF" id="PIRSF017290">
    <property type="entry name" value="ROT1_prd"/>
    <property type="match status" value="1"/>
</dbReference>
<keyword evidence="2" id="KW-0812">Transmembrane</keyword>
<evidence type="ECO:0000256" key="2">
    <source>
        <dbReference type="SAM" id="Phobius"/>
    </source>
</evidence>
<proteinExistence type="inferred from homology"/>
<feature type="transmembrane region" description="Helical" evidence="2">
    <location>
        <begin position="225"/>
        <end position="245"/>
    </location>
</feature>
<evidence type="ECO:0000256" key="1">
    <source>
        <dbReference type="PIRNR" id="PIRNR017290"/>
    </source>
</evidence>
<dbReference type="Proteomes" id="UP000279259">
    <property type="component" value="Unassembled WGS sequence"/>
</dbReference>
<comment type="function">
    <text evidence="1">Required for normal levels of the cell wall 1,6-beta-glucan. Involved in a protein folding machinery chaperoning proteins acting in various physiological processes including cell wall synthesis and lysis of autophagic bodies.</text>
</comment>
<gene>
    <name evidence="4" type="primary">ROT1</name>
    <name evidence="4" type="ORF">EHS25_009107</name>
</gene>
<evidence type="ECO:0000313" key="5">
    <source>
        <dbReference type="Proteomes" id="UP000279259"/>
    </source>
</evidence>
<dbReference type="GO" id="GO:0051082">
    <property type="term" value="F:unfolded protein binding"/>
    <property type="evidence" value="ECO:0007669"/>
    <property type="project" value="TreeGrafter"/>
</dbReference>
<accession>A0A427YKV2</accession>
<dbReference type="PANTHER" id="PTHR28090:SF2">
    <property type="entry name" value="PROTEIN ROT1"/>
    <property type="match status" value="1"/>
</dbReference>
<keyword evidence="1 2" id="KW-0472">Membrane</keyword>
<keyword evidence="2" id="KW-1133">Transmembrane helix</keyword>
<dbReference type="GO" id="GO:0006458">
    <property type="term" value="P:'de novo' protein folding"/>
    <property type="evidence" value="ECO:0007669"/>
    <property type="project" value="InterPro"/>
</dbReference>
<organism evidence="4 5">
    <name type="scientific">Saitozyma podzolica</name>
    <dbReference type="NCBI Taxonomy" id="1890683"/>
    <lineage>
        <taxon>Eukaryota</taxon>
        <taxon>Fungi</taxon>
        <taxon>Dikarya</taxon>
        <taxon>Basidiomycota</taxon>
        <taxon>Agaricomycotina</taxon>
        <taxon>Tremellomycetes</taxon>
        <taxon>Tremellales</taxon>
        <taxon>Trimorphomycetaceae</taxon>
        <taxon>Saitozyma</taxon>
    </lineage>
</organism>
<evidence type="ECO:0000256" key="3">
    <source>
        <dbReference type="SAM" id="SignalP"/>
    </source>
</evidence>